<dbReference type="EMBL" id="AGNL01003253">
    <property type="protein sequence ID" value="EJK74921.1"/>
    <property type="molecule type" value="Genomic_DNA"/>
</dbReference>
<comment type="caution">
    <text evidence="1">The sequence shown here is derived from an EMBL/GenBank/DDBJ whole genome shotgun (WGS) entry which is preliminary data.</text>
</comment>
<keyword evidence="2" id="KW-1185">Reference proteome</keyword>
<dbReference type="Proteomes" id="UP000266841">
    <property type="component" value="Unassembled WGS sequence"/>
</dbReference>
<evidence type="ECO:0000313" key="1">
    <source>
        <dbReference type="EMBL" id="EJK74921.1"/>
    </source>
</evidence>
<reference evidence="1 2" key="1">
    <citation type="journal article" date="2012" name="Genome Biol.">
        <title>Genome and low-iron response of an oceanic diatom adapted to chronic iron limitation.</title>
        <authorList>
            <person name="Lommer M."/>
            <person name="Specht M."/>
            <person name="Roy A.S."/>
            <person name="Kraemer L."/>
            <person name="Andreson R."/>
            <person name="Gutowska M.A."/>
            <person name="Wolf J."/>
            <person name="Bergner S.V."/>
            <person name="Schilhabel M.B."/>
            <person name="Klostermeier U.C."/>
            <person name="Beiko R.G."/>
            <person name="Rosenstiel P."/>
            <person name="Hippler M."/>
            <person name="Laroche J."/>
        </authorList>
    </citation>
    <scope>NUCLEOTIDE SEQUENCE [LARGE SCALE GENOMIC DNA]</scope>
    <source>
        <strain evidence="1 2">CCMP1005</strain>
    </source>
</reference>
<dbReference type="AlphaFoldDB" id="K0TL13"/>
<protein>
    <submittedName>
        <fullName evidence="1">Uncharacterized protein</fullName>
    </submittedName>
</protein>
<accession>K0TL13</accession>
<sequence length="168" mass="18218">MFLAGPNAVTPWARRLVLADATLFQSNGSKSHGPTGPFRHTSFQDILPWCRPPRFGRPRLAPSGLLPVFLPGASLTAHIYRASGITGAGLGKSRANSGVGLYIDEEWEYLRQCKVGARKSEQDEESRISQVQVLESGTNVPTIQAELDGAPVPVDMTMEEFADAIPSR</sequence>
<organism evidence="1 2">
    <name type="scientific">Thalassiosira oceanica</name>
    <name type="common">Marine diatom</name>
    <dbReference type="NCBI Taxonomy" id="159749"/>
    <lineage>
        <taxon>Eukaryota</taxon>
        <taxon>Sar</taxon>
        <taxon>Stramenopiles</taxon>
        <taxon>Ochrophyta</taxon>
        <taxon>Bacillariophyta</taxon>
        <taxon>Coscinodiscophyceae</taxon>
        <taxon>Thalassiosirophycidae</taxon>
        <taxon>Thalassiosirales</taxon>
        <taxon>Thalassiosiraceae</taxon>
        <taxon>Thalassiosira</taxon>
    </lineage>
</organism>
<proteinExistence type="predicted"/>
<name>K0TL13_THAOC</name>
<evidence type="ECO:0000313" key="2">
    <source>
        <dbReference type="Proteomes" id="UP000266841"/>
    </source>
</evidence>
<gene>
    <name evidence="1" type="ORF">THAOC_03374</name>
</gene>